<evidence type="ECO:0008006" key="4">
    <source>
        <dbReference type="Google" id="ProtNLM"/>
    </source>
</evidence>
<dbReference type="EMBL" id="RBOW01001017">
    <property type="protein sequence ID" value="RMN17161.1"/>
    <property type="molecule type" value="Genomic_DNA"/>
</dbReference>
<dbReference type="SUPFAM" id="SSF81901">
    <property type="entry name" value="HCP-like"/>
    <property type="match status" value="2"/>
</dbReference>
<dbReference type="Proteomes" id="UP000281372">
    <property type="component" value="Unassembled WGS sequence"/>
</dbReference>
<dbReference type="InterPro" id="IPR050767">
    <property type="entry name" value="Sel1_AlgK"/>
</dbReference>
<dbReference type="InterPro" id="IPR006597">
    <property type="entry name" value="Sel1-like"/>
</dbReference>
<name>A0A3M3K4H9_PSECA</name>
<evidence type="ECO:0000256" key="1">
    <source>
        <dbReference type="SAM" id="MobiDB-lite"/>
    </source>
</evidence>
<dbReference type="Gene3D" id="1.25.40.10">
    <property type="entry name" value="Tetratricopeptide repeat domain"/>
    <property type="match status" value="1"/>
</dbReference>
<dbReference type="RefSeq" id="WP_122378184.1">
    <property type="nucleotide sequence ID" value="NZ_RBOW01001017.1"/>
</dbReference>
<accession>A0A3M3K4H9</accession>
<dbReference type="PROSITE" id="PS51257">
    <property type="entry name" value="PROKAR_LIPOPROTEIN"/>
    <property type="match status" value="1"/>
</dbReference>
<proteinExistence type="predicted"/>
<dbReference type="AlphaFoldDB" id="A0A3M3K4H9"/>
<evidence type="ECO:0000313" key="3">
    <source>
        <dbReference type="Proteomes" id="UP000281372"/>
    </source>
</evidence>
<protein>
    <recommendedName>
        <fullName evidence="4">Lipoprotein</fullName>
    </recommendedName>
</protein>
<evidence type="ECO:0000313" key="2">
    <source>
        <dbReference type="EMBL" id="RMN17161.1"/>
    </source>
</evidence>
<comment type="caution">
    <text evidence="2">The sequence shown here is derived from an EMBL/GenBank/DDBJ whole genome shotgun (WGS) entry which is preliminary data.</text>
</comment>
<dbReference type="SMART" id="SM00671">
    <property type="entry name" value="SEL1"/>
    <property type="match status" value="3"/>
</dbReference>
<feature type="compositionally biased region" description="Polar residues" evidence="1">
    <location>
        <begin position="258"/>
        <end position="273"/>
    </location>
</feature>
<organism evidence="2 3">
    <name type="scientific">Pseudomonas cannabina</name>
    <dbReference type="NCBI Taxonomy" id="86840"/>
    <lineage>
        <taxon>Bacteria</taxon>
        <taxon>Pseudomonadati</taxon>
        <taxon>Pseudomonadota</taxon>
        <taxon>Gammaproteobacteria</taxon>
        <taxon>Pseudomonadales</taxon>
        <taxon>Pseudomonadaceae</taxon>
        <taxon>Pseudomonas</taxon>
    </lineage>
</organism>
<sequence length="350" mass="37606">MLRSTPLAIMLILGGCTTESVPIVSPPSAQHPASSEDIYQPANTGEEQVMADQSVWLPVQVESPAPAVPNPNNRIGLDDANAAKARGDVAQYISLLQQAADQGNPQAHYDLAKVFTEGTIAVRDLEKANEHLRVAAEFGYPEAVRVIGWQLIRGDTGPADLQAGTDLIERAAQSSVRAQREAGMLFANLYQYHLNDPAKGKIYLAMASDAGDSDASFQLGKLYHDEGNDLEAVPRLSVAAGQGNTRAMKLLRQIDPTATATGMSTPSADNTSGARPDSERLYQQANAIILRSGRTLEQEARAYAMFAVAHDQGHQLAGTELKALSGVKTLMDEQDPGWLDLEKRKILALP</sequence>
<dbReference type="PANTHER" id="PTHR11102:SF160">
    <property type="entry name" value="ERAD-ASSOCIATED E3 UBIQUITIN-PROTEIN LIGASE COMPONENT HRD3"/>
    <property type="match status" value="1"/>
</dbReference>
<gene>
    <name evidence="2" type="ORF">ALQ64_03144</name>
</gene>
<reference evidence="2 3" key="1">
    <citation type="submission" date="2018-08" db="EMBL/GenBank/DDBJ databases">
        <title>Recombination of ecologically and evolutionarily significant loci maintains genetic cohesion in the Pseudomonas syringae species complex.</title>
        <authorList>
            <person name="Dillon M."/>
            <person name="Thakur S."/>
            <person name="Almeida R.N.D."/>
            <person name="Weir B.S."/>
            <person name="Guttman D.S."/>
        </authorList>
    </citation>
    <scope>NUCLEOTIDE SEQUENCE [LARGE SCALE GENOMIC DNA]</scope>
    <source>
        <strain evidence="2 3">ICMP 2821</strain>
    </source>
</reference>
<dbReference type="InterPro" id="IPR011990">
    <property type="entry name" value="TPR-like_helical_dom_sf"/>
</dbReference>
<dbReference type="PANTHER" id="PTHR11102">
    <property type="entry name" value="SEL-1-LIKE PROTEIN"/>
    <property type="match status" value="1"/>
</dbReference>
<feature type="region of interest" description="Disordered" evidence="1">
    <location>
        <begin position="258"/>
        <end position="278"/>
    </location>
</feature>